<gene>
    <name evidence="1" type="ORF">RF11_07930</name>
</gene>
<dbReference type="AlphaFoldDB" id="A0A0C2MCL4"/>
<name>A0A0C2MCL4_THEKT</name>
<evidence type="ECO:0000313" key="2">
    <source>
        <dbReference type="Proteomes" id="UP000031668"/>
    </source>
</evidence>
<reference evidence="1 2" key="1">
    <citation type="journal article" date="2014" name="Genome Biol. Evol.">
        <title>The genome of the myxosporean Thelohanellus kitauei shows adaptations to nutrient acquisition within its fish host.</title>
        <authorList>
            <person name="Yang Y."/>
            <person name="Xiong J."/>
            <person name="Zhou Z."/>
            <person name="Huo F."/>
            <person name="Miao W."/>
            <person name="Ran C."/>
            <person name="Liu Y."/>
            <person name="Zhang J."/>
            <person name="Feng J."/>
            <person name="Wang M."/>
            <person name="Wang M."/>
            <person name="Wang L."/>
            <person name="Yao B."/>
        </authorList>
    </citation>
    <scope>NUCLEOTIDE SEQUENCE [LARGE SCALE GENOMIC DNA]</scope>
    <source>
        <strain evidence="1">Wuqing</strain>
    </source>
</reference>
<dbReference type="EMBL" id="JWZT01005123">
    <property type="protein sequence ID" value="KII62054.1"/>
    <property type="molecule type" value="Genomic_DNA"/>
</dbReference>
<keyword evidence="2" id="KW-1185">Reference proteome</keyword>
<organism evidence="1 2">
    <name type="scientific">Thelohanellus kitauei</name>
    <name type="common">Myxosporean</name>
    <dbReference type="NCBI Taxonomy" id="669202"/>
    <lineage>
        <taxon>Eukaryota</taxon>
        <taxon>Metazoa</taxon>
        <taxon>Cnidaria</taxon>
        <taxon>Myxozoa</taxon>
        <taxon>Myxosporea</taxon>
        <taxon>Bivalvulida</taxon>
        <taxon>Platysporina</taxon>
        <taxon>Myxobolidae</taxon>
        <taxon>Thelohanellus</taxon>
    </lineage>
</organism>
<protein>
    <submittedName>
        <fullName evidence="1">Uncharacterized protein</fullName>
    </submittedName>
</protein>
<comment type="caution">
    <text evidence="1">The sequence shown here is derived from an EMBL/GenBank/DDBJ whole genome shotgun (WGS) entry which is preliminary data.</text>
</comment>
<accession>A0A0C2MCL4</accession>
<sequence>MVATIKLQPPALIMYEVPEGSPTLPAGGQTENEVFLSPTKYPPAAVVCVSLFGKFGYFAFPTPSLPVVNTLRGIGPAVFERANLSNPYFATLLGYLVHAKRDLALSRPAIIAWPASLSSDSPVRRDSIKGL</sequence>
<dbReference type="Proteomes" id="UP000031668">
    <property type="component" value="Unassembled WGS sequence"/>
</dbReference>
<evidence type="ECO:0000313" key="1">
    <source>
        <dbReference type="EMBL" id="KII62054.1"/>
    </source>
</evidence>
<proteinExistence type="predicted"/>